<accession>A0ABW1JXM8</accession>
<proteinExistence type="predicted"/>
<comment type="caution">
    <text evidence="1">The sequence shown here is derived from an EMBL/GenBank/DDBJ whole genome shotgun (WGS) entry which is preliminary data.</text>
</comment>
<sequence length="77" mass="8628">MSDETIRRLDELTERAARRSMAIRGASEPPYGWELYSPFRVVCHGSLDNVEAWLTAAEQRDGRPPIVVENVGVRADG</sequence>
<evidence type="ECO:0000313" key="1">
    <source>
        <dbReference type="EMBL" id="MFC6013378.1"/>
    </source>
</evidence>
<dbReference type="EMBL" id="JBHSQN010000013">
    <property type="protein sequence ID" value="MFC6013378.1"/>
    <property type="molecule type" value="Genomic_DNA"/>
</dbReference>
<name>A0ABW1JXM8_9NOCA</name>
<dbReference type="RefSeq" id="WP_378608310.1">
    <property type="nucleotide sequence ID" value="NZ_JBHSQN010000013.1"/>
</dbReference>
<organism evidence="1 2">
    <name type="scientific">Nocardia lasii</name>
    <dbReference type="NCBI Taxonomy" id="1616107"/>
    <lineage>
        <taxon>Bacteria</taxon>
        <taxon>Bacillati</taxon>
        <taxon>Actinomycetota</taxon>
        <taxon>Actinomycetes</taxon>
        <taxon>Mycobacteriales</taxon>
        <taxon>Nocardiaceae</taxon>
        <taxon>Nocardia</taxon>
    </lineage>
</organism>
<evidence type="ECO:0000313" key="2">
    <source>
        <dbReference type="Proteomes" id="UP001596223"/>
    </source>
</evidence>
<reference evidence="2" key="1">
    <citation type="journal article" date="2019" name="Int. J. Syst. Evol. Microbiol.">
        <title>The Global Catalogue of Microorganisms (GCM) 10K type strain sequencing project: providing services to taxonomists for standard genome sequencing and annotation.</title>
        <authorList>
            <consortium name="The Broad Institute Genomics Platform"/>
            <consortium name="The Broad Institute Genome Sequencing Center for Infectious Disease"/>
            <person name="Wu L."/>
            <person name="Ma J."/>
        </authorList>
    </citation>
    <scope>NUCLEOTIDE SEQUENCE [LARGE SCALE GENOMIC DNA]</scope>
    <source>
        <strain evidence="2">CCUG 36956</strain>
    </source>
</reference>
<keyword evidence="2" id="KW-1185">Reference proteome</keyword>
<dbReference type="Proteomes" id="UP001596223">
    <property type="component" value="Unassembled WGS sequence"/>
</dbReference>
<protein>
    <submittedName>
        <fullName evidence="1">Uncharacterized protein</fullName>
    </submittedName>
</protein>
<gene>
    <name evidence="1" type="ORF">ACFP3H_20170</name>
</gene>